<keyword evidence="2" id="KW-1185">Reference proteome</keyword>
<sequence length="185" mass="19978">MAVNPGPINQMVVLSAGPKERKMAEGLKSNLYKGVSGDLPDLSILRVSEVYNSFSSDVAPLITTMRISSEVPLVDSIFGKVQEGSVLSYQLPAARSHKTSPHTNAPPRPPLPLEGYHLEPAGCSFVLSEHQQLHMNSLATPHDMAHKIDMATPEQSSSGVASLMKATDHIITVQRNLPCQRADIC</sequence>
<evidence type="ECO:0000313" key="2">
    <source>
        <dbReference type="Proteomes" id="UP001044222"/>
    </source>
</evidence>
<evidence type="ECO:0000313" key="1">
    <source>
        <dbReference type="EMBL" id="KAG5844182.1"/>
    </source>
</evidence>
<comment type="caution">
    <text evidence="1">The sequence shown here is derived from an EMBL/GenBank/DDBJ whole genome shotgun (WGS) entry which is preliminary data.</text>
</comment>
<proteinExistence type="predicted"/>
<dbReference type="AlphaFoldDB" id="A0A9D3RYR8"/>
<dbReference type="Proteomes" id="UP001044222">
    <property type="component" value="Chromosome 8"/>
</dbReference>
<protein>
    <submittedName>
        <fullName evidence="1">Uncharacterized protein</fullName>
    </submittedName>
</protein>
<accession>A0A9D3RYR8</accession>
<gene>
    <name evidence="1" type="ORF">ANANG_G00158960</name>
</gene>
<dbReference type="EMBL" id="JAFIRN010000008">
    <property type="protein sequence ID" value="KAG5844182.1"/>
    <property type="molecule type" value="Genomic_DNA"/>
</dbReference>
<organism evidence="1 2">
    <name type="scientific">Anguilla anguilla</name>
    <name type="common">European freshwater eel</name>
    <name type="synonym">Muraena anguilla</name>
    <dbReference type="NCBI Taxonomy" id="7936"/>
    <lineage>
        <taxon>Eukaryota</taxon>
        <taxon>Metazoa</taxon>
        <taxon>Chordata</taxon>
        <taxon>Craniata</taxon>
        <taxon>Vertebrata</taxon>
        <taxon>Euteleostomi</taxon>
        <taxon>Actinopterygii</taxon>
        <taxon>Neopterygii</taxon>
        <taxon>Teleostei</taxon>
        <taxon>Anguilliformes</taxon>
        <taxon>Anguillidae</taxon>
        <taxon>Anguilla</taxon>
    </lineage>
</organism>
<reference evidence="1" key="1">
    <citation type="submission" date="2021-01" db="EMBL/GenBank/DDBJ databases">
        <title>A chromosome-scale assembly of European eel, Anguilla anguilla.</title>
        <authorList>
            <person name="Henkel C."/>
            <person name="Jong-Raadsen S.A."/>
            <person name="Dufour S."/>
            <person name="Weltzien F.-A."/>
            <person name="Palstra A.P."/>
            <person name="Pelster B."/>
            <person name="Spaink H.P."/>
            <person name="Van Den Thillart G.E."/>
            <person name="Jansen H."/>
            <person name="Zahm M."/>
            <person name="Klopp C."/>
            <person name="Cedric C."/>
            <person name="Louis A."/>
            <person name="Berthelot C."/>
            <person name="Parey E."/>
            <person name="Roest Crollius H."/>
            <person name="Montfort J."/>
            <person name="Robinson-Rechavi M."/>
            <person name="Bucao C."/>
            <person name="Bouchez O."/>
            <person name="Gislard M."/>
            <person name="Lluch J."/>
            <person name="Milhes M."/>
            <person name="Lampietro C."/>
            <person name="Lopez Roques C."/>
            <person name="Donnadieu C."/>
            <person name="Braasch I."/>
            <person name="Desvignes T."/>
            <person name="Postlethwait J."/>
            <person name="Bobe J."/>
            <person name="Guiguen Y."/>
            <person name="Dirks R."/>
        </authorList>
    </citation>
    <scope>NUCLEOTIDE SEQUENCE</scope>
    <source>
        <strain evidence="1">Tag_6206</strain>
        <tissue evidence="1">Liver</tissue>
    </source>
</reference>
<name>A0A9D3RYR8_ANGAN</name>